<accession>A0A1Q2SNS0</accession>
<evidence type="ECO:0000313" key="9">
    <source>
        <dbReference type="EMBL" id="BAW80747.1"/>
    </source>
</evidence>
<dbReference type="Pfam" id="PF01416">
    <property type="entry name" value="PseudoU_synth_1"/>
    <property type="match status" value="2"/>
</dbReference>
<dbReference type="PIRSF" id="PIRSF001430">
    <property type="entry name" value="tRNA_psdUrid_synth"/>
    <property type="match status" value="1"/>
</dbReference>
<comment type="function">
    <text evidence="4">Formation of pseudouridine at positions 38, 39 and 40 in the anticodon stem and loop of transfer RNAs.</text>
</comment>
<feature type="domain" description="Pseudouridine synthase I TruA alpha/beta" evidence="8">
    <location>
        <begin position="3"/>
        <end position="99"/>
    </location>
</feature>
<dbReference type="KEGG" id="ntt:TAO_1377"/>
<dbReference type="InterPro" id="IPR020103">
    <property type="entry name" value="PsdUridine_synth_cat_dom_sf"/>
</dbReference>
<feature type="domain" description="Pseudouridine synthase I TruA alpha/beta" evidence="8">
    <location>
        <begin position="142"/>
        <end position="241"/>
    </location>
</feature>
<dbReference type="Gene3D" id="3.30.70.660">
    <property type="entry name" value="Pseudouridine synthase I, catalytic domain, C-terminal subdomain"/>
    <property type="match status" value="1"/>
</dbReference>
<dbReference type="Gene3D" id="3.30.70.580">
    <property type="entry name" value="Pseudouridine synthase I, catalytic domain, N-terminal subdomain"/>
    <property type="match status" value="1"/>
</dbReference>
<keyword evidence="2 4" id="KW-0819">tRNA processing</keyword>
<evidence type="ECO:0000256" key="4">
    <source>
        <dbReference type="HAMAP-Rule" id="MF_00171"/>
    </source>
</evidence>
<dbReference type="InterPro" id="IPR001406">
    <property type="entry name" value="PsdUridine_synth_TruA"/>
</dbReference>
<dbReference type="InterPro" id="IPR020097">
    <property type="entry name" value="PsdUridine_synth_TruA_a/b_dom"/>
</dbReference>
<dbReference type="AlphaFoldDB" id="A0A1Q2SNS0"/>
<evidence type="ECO:0000256" key="7">
    <source>
        <dbReference type="RuleBase" id="RU003792"/>
    </source>
</evidence>
<dbReference type="FunFam" id="3.30.70.580:FF:000001">
    <property type="entry name" value="tRNA pseudouridine synthase A"/>
    <property type="match status" value="1"/>
</dbReference>
<evidence type="ECO:0000256" key="5">
    <source>
        <dbReference type="PIRSR" id="PIRSR001430-1"/>
    </source>
</evidence>
<dbReference type="SUPFAM" id="SSF55120">
    <property type="entry name" value="Pseudouridine synthase"/>
    <property type="match status" value="1"/>
</dbReference>
<name>A0A1Q2SNS0_9GAMM</name>
<dbReference type="GO" id="GO:0003723">
    <property type="term" value="F:RNA binding"/>
    <property type="evidence" value="ECO:0007669"/>
    <property type="project" value="InterPro"/>
</dbReference>
<dbReference type="InterPro" id="IPR020094">
    <property type="entry name" value="TruA/RsuA/RluB/E/F_N"/>
</dbReference>
<dbReference type="CDD" id="cd02570">
    <property type="entry name" value="PseudoU_synth_EcTruA"/>
    <property type="match status" value="1"/>
</dbReference>
<evidence type="ECO:0000256" key="6">
    <source>
        <dbReference type="PIRSR" id="PIRSR001430-2"/>
    </source>
</evidence>
<comment type="catalytic activity">
    <reaction evidence="4 7">
        <text>uridine(38/39/40) in tRNA = pseudouridine(38/39/40) in tRNA</text>
        <dbReference type="Rhea" id="RHEA:22376"/>
        <dbReference type="Rhea" id="RHEA-COMP:10085"/>
        <dbReference type="Rhea" id="RHEA-COMP:10087"/>
        <dbReference type="ChEBI" id="CHEBI:65314"/>
        <dbReference type="ChEBI" id="CHEBI:65315"/>
        <dbReference type="EC" id="5.4.99.12"/>
    </reaction>
</comment>
<organism evidence="9 10">
    <name type="scientific">Candidatus Nitrosoglobus terrae</name>
    <dbReference type="NCBI Taxonomy" id="1630141"/>
    <lineage>
        <taxon>Bacteria</taxon>
        <taxon>Pseudomonadati</taxon>
        <taxon>Pseudomonadota</taxon>
        <taxon>Gammaproteobacteria</taxon>
        <taxon>Chromatiales</taxon>
        <taxon>Chromatiaceae</taxon>
        <taxon>Candidatus Nitrosoglobus</taxon>
    </lineage>
</organism>
<dbReference type="InterPro" id="IPR020095">
    <property type="entry name" value="PsdUridine_synth_TruA_C"/>
</dbReference>
<dbReference type="GO" id="GO:0160147">
    <property type="term" value="F:tRNA pseudouridine(38-40) synthase activity"/>
    <property type="evidence" value="ECO:0007669"/>
    <property type="project" value="UniProtKB-EC"/>
</dbReference>
<keyword evidence="3 4" id="KW-0413">Isomerase</keyword>
<dbReference type="GO" id="GO:0031119">
    <property type="term" value="P:tRNA pseudouridine synthesis"/>
    <property type="evidence" value="ECO:0007669"/>
    <property type="project" value="UniProtKB-UniRule"/>
</dbReference>
<keyword evidence="10" id="KW-1185">Reference proteome</keyword>
<dbReference type="HAMAP" id="MF_00171">
    <property type="entry name" value="TruA"/>
    <property type="match status" value="1"/>
</dbReference>
<dbReference type="PANTHER" id="PTHR11142">
    <property type="entry name" value="PSEUDOURIDYLATE SYNTHASE"/>
    <property type="match status" value="1"/>
</dbReference>
<dbReference type="EMBL" id="AP014836">
    <property type="protein sequence ID" value="BAW80747.1"/>
    <property type="molecule type" value="Genomic_DNA"/>
</dbReference>
<evidence type="ECO:0000256" key="3">
    <source>
        <dbReference type="ARBA" id="ARBA00023235"/>
    </source>
</evidence>
<comment type="similarity">
    <text evidence="1 4 7">Belongs to the tRNA pseudouridine synthase TruA family.</text>
</comment>
<feature type="binding site" evidence="4 6">
    <location>
        <position position="106"/>
    </location>
    <ligand>
        <name>substrate</name>
    </ligand>
</feature>
<protein>
    <recommendedName>
        <fullName evidence="4">tRNA pseudouridine synthase A</fullName>
        <ecNumber evidence="4">5.4.99.12</ecNumber>
    </recommendedName>
    <alternativeName>
        <fullName evidence="4">tRNA pseudouridine(38-40) synthase</fullName>
    </alternativeName>
    <alternativeName>
        <fullName evidence="4">tRNA pseudouridylate synthase I</fullName>
    </alternativeName>
    <alternativeName>
        <fullName evidence="4">tRNA-uridine isomerase I</fullName>
    </alternativeName>
</protein>
<dbReference type="PANTHER" id="PTHR11142:SF0">
    <property type="entry name" value="TRNA PSEUDOURIDINE SYNTHASE-LIKE 1"/>
    <property type="match status" value="1"/>
</dbReference>
<evidence type="ECO:0000256" key="1">
    <source>
        <dbReference type="ARBA" id="ARBA00009375"/>
    </source>
</evidence>
<reference evidence="9 10" key="1">
    <citation type="journal article" date="2017" name="ISME J.">
        <title>An acid-tolerant ammonia-oxidizing ?-proteobacterium from soil.</title>
        <authorList>
            <person name="Hayatsu M."/>
            <person name="Tago K."/>
            <person name="Uchiyama I."/>
            <person name="Toyoda A."/>
            <person name="Wang Y."/>
            <person name="Shimomura Y."/>
            <person name="Okubo T."/>
            <person name="Kurisu F."/>
            <person name="Hirono Y."/>
            <person name="Nonaka K."/>
            <person name="Akiyama H."/>
            <person name="Itoh T."/>
            <person name="Takami H."/>
        </authorList>
    </citation>
    <scope>NUCLEOTIDE SEQUENCE [LARGE SCALE GENOMIC DNA]</scope>
    <source>
        <strain evidence="9 10">TAO100</strain>
    </source>
</reference>
<sequence>MGVEYEGSNFCGWQTQHEGVRTVQTILEQAVSKVANHPVTIIAAGRTDTGVHAAAQVIHFDTIATRSSHSWIFGCNANLPPDVAVLWARPVDKSFHARFSAIVRHYRYIIFNRRIRSAIKHRRMTWYCHPLTASKMREAGGYLIGEHNFSSFRATACQAKSPIRNVYRLEVTQQVDCIIIDISANGFLHHMVRNIAGVLMTIGKGDQPPYWAAEVLQAQCRSLGGITAPPDGLYLLGVDYPDRFNLPRFSAPAVIW</sequence>
<evidence type="ECO:0000313" key="10">
    <source>
        <dbReference type="Proteomes" id="UP000243679"/>
    </source>
</evidence>
<dbReference type="EC" id="5.4.99.12" evidence="4"/>
<feature type="active site" description="Nucleophile" evidence="4 5">
    <location>
        <position position="48"/>
    </location>
</feature>
<comment type="caution">
    <text evidence="4">Lacks conserved residue(s) required for the propagation of feature annotation.</text>
</comment>
<evidence type="ECO:0000259" key="8">
    <source>
        <dbReference type="Pfam" id="PF01416"/>
    </source>
</evidence>
<gene>
    <name evidence="4" type="primary">truA</name>
    <name evidence="9" type="ORF">TAO_1377</name>
</gene>
<dbReference type="NCBIfam" id="TIGR00071">
    <property type="entry name" value="hisT_truA"/>
    <property type="match status" value="1"/>
</dbReference>
<proteinExistence type="inferred from homology"/>
<evidence type="ECO:0000256" key="2">
    <source>
        <dbReference type="ARBA" id="ARBA00022694"/>
    </source>
</evidence>
<comment type="subunit">
    <text evidence="4">Homodimer.</text>
</comment>
<dbReference type="Proteomes" id="UP000243679">
    <property type="component" value="Chromosome"/>
</dbReference>